<dbReference type="Proteomes" id="UP000653343">
    <property type="component" value="Unassembled WGS sequence"/>
</dbReference>
<evidence type="ECO:0000256" key="2">
    <source>
        <dbReference type="SAM" id="MobiDB-lite"/>
    </source>
</evidence>
<dbReference type="InterPro" id="IPR039331">
    <property type="entry name" value="PAPs-like"/>
</dbReference>
<keyword evidence="1 3" id="KW-0732">Signal</keyword>
<keyword evidence="6" id="KW-1185">Reference proteome</keyword>
<evidence type="ECO:0000256" key="1">
    <source>
        <dbReference type="ARBA" id="ARBA00022729"/>
    </source>
</evidence>
<dbReference type="RefSeq" id="WP_189355946.1">
    <property type="nucleotide sequence ID" value="NZ_BMYU01000002.1"/>
</dbReference>
<gene>
    <name evidence="5" type="ORF">GCM10010946_09920</name>
</gene>
<sequence>MQSFSFRRTWCSLCLLAAMYTPQSALQAQNQEDPPSQGQRKGQGKQRTASLPVEIQAQQQLSVILARPATDRITMNLLAQEDQPVSVMYASGSAEPVRSASLQLKAGQPAELLISGLLPARTYHYRLCTPRNHDCADAETKEETGFFRTAKAPGQSFMFALQGDSHPERAHQFDAALYVQTLQRAASAGPDFYLMMGDDFSVDTLHELNRATVMQRYQYQRPFLGLIGRSAPLFLVNGNHEQAAAANLNGSAENVAVWAQNARNQYYSQPAPDAFYTGNKEPVPHIGLLRNYFAWHWGDALFVVIDPYWHSASVVDNKPGKHEKSGDKRGQRDLWDITLGDSQYQWLRQTLESSTATYKFIFSHHVLGTGRGGTEQAGLYEWGGKDKRGVSEFAQRRPGWTLPLHQLFVKHKVTAFFQGHDHIFAHQELDGVVYQTVPEPADPDYKLYFADAYRSGKLLPNSGHVRVYVAPDKVRVEYLRSYLPKDVSPERTDGEVAYSYEIPARR</sequence>
<dbReference type="Gene3D" id="3.60.21.10">
    <property type="match status" value="1"/>
</dbReference>
<feature type="domain" description="Calcineurin-like phosphoesterase" evidence="4">
    <location>
        <begin position="159"/>
        <end position="423"/>
    </location>
</feature>
<name>A0ABQ2XUR0_9BURK</name>
<protein>
    <recommendedName>
        <fullName evidence="4">Calcineurin-like phosphoesterase domain-containing protein</fullName>
    </recommendedName>
</protein>
<dbReference type="SUPFAM" id="SSF56300">
    <property type="entry name" value="Metallo-dependent phosphatases"/>
    <property type="match status" value="1"/>
</dbReference>
<dbReference type="InterPro" id="IPR029052">
    <property type="entry name" value="Metallo-depent_PP-like"/>
</dbReference>
<dbReference type="EMBL" id="BMYU01000002">
    <property type="protein sequence ID" value="GGX34702.1"/>
    <property type="molecule type" value="Genomic_DNA"/>
</dbReference>
<evidence type="ECO:0000259" key="4">
    <source>
        <dbReference type="Pfam" id="PF00149"/>
    </source>
</evidence>
<dbReference type="InterPro" id="IPR004843">
    <property type="entry name" value="Calcineurin-like_PHP"/>
</dbReference>
<dbReference type="PANTHER" id="PTHR22953">
    <property type="entry name" value="ACID PHOSPHATASE RELATED"/>
    <property type="match status" value="1"/>
</dbReference>
<organism evidence="5 6">
    <name type="scientific">Undibacterium squillarum</name>
    <dbReference type="NCBI Taxonomy" id="1131567"/>
    <lineage>
        <taxon>Bacteria</taxon>
        <taxon>Pseudomonadati</taxon>
        <taxon>Pseudomonadota</taxon>
        <taxon>Betaproteobacteria</taxon>
        <taxon>Burkholderiales</taxon>
        <taxon>Oxalobacteraceae</taxon>
        <taxon>Undibacterium</taxon>
    </lineage>
</organism>
<proteinExistence type="predicted"/>
<feature type="region of interest" description="Disordered" evidence="2">
    <location>
        <begin position="26"/>
        <end position="49"/>
    </location>
</feature>
<reference evidence="6" key="1">
    <citation type="journal article" date="2019" name="Int. J. Syst. Evol. Microbiol.">
        <title>The Global Catalogue of Microorganisms (GCM) 10K type strain sequencing project: providing services to taxonomists for standard genome sequencing and annotation.</title>
        <authorList>
            <consortium name="The Broad Institute Genomics Platform"/>
            <consortium name="The Broad Institute Genome Sequencing Center for Infectious Disease"/>
            <person name="Wu L."/>
            <person name="Ma J."/>
        </authorList>
    </citation>
    <scope>NUCLEOTIDE SEQUENCE [LARGE SCALE GENOMIC DNA]</scope>
    <source>
        <strain evidence="6">KCTC 23917</strain>
    </source>
</reference>
<feature type="chain" id="PRO_5046494701" description="Calcineurin-like phosphoesterase domain-containing protein" evidence="3">
    <location>
        <begin position="28"/>
        <end position="506"/>
    </location>
</feature>
<feature type="signal peptide" evidence="3">
    <location>
        <begin position="1"/>
        <end position="27"/>
    </location>
</feature>
<dbReference type="Pfam" id="PF00149">
    <property type="entry name" value="Metallophos"/>
    <property type="match status" value="1"/>
</dbReference>
<evidence type="ECO:0000313" key="6">
    <source>
        <dbReference type="Proteomes" id="UP000653343"/>
    </source>
</evidence>
<evidence type="ECO:0000313" key="5">
    <source>
        <dbReference type="EMBL" id="GGX34702.1"/>
    </source>
</evidence>
<comment type="caution">
    <text evidence="5">The sequence shown here is derived from an EMBL/GenBank/DDBJ whole genome shotgun (WGS) entry which is preliminary data.</text>
</comment>
<dbReference type="PANTHER" id="PTHR22953:SF153">
    <property type="entry name" value="PURPLE ACID PHOSPHATASE"/>
    <property type="match status" value="1"/>
</dbReference>
<feature type="compositionally biased region" description="Polar residues" evidence="2">
    <location>
        <begin position="26"/>
        <end position="36"/>
    </location>
</feature>
<evidence type="ECO:0000256" key="3">
    <source>
        <dbReference type="SAM" id="SignalP"/>
    </source>
</evidence>
<accession>A0ABQ2XUR0</accession>